<keyword evidence="3" id="KW-1185">Reference proteome</keyword>
<sequence length="100" mass="10642">MAPEDPNLESSFSAKRAAAPISSPITQPIRPSDPLGSRNSILACPDSPLVRPYFNLSGPGLQLESARCTSKPFTGGFPNLDDPLLWPARGQEPALLHHGP</sequence>
<evidence type="ECO:0000313" key="2">
    <source>
        <dbReference type="EMBL" id="KAL2073262.1"/>
    </source>
</evidence>
<name>A0ABR4CUK3_9HELO</name>
<organism evidence="2 3">
    <name type="scientific">Oculimacula yallundae</name>
    <dbReference type="NCBI Taxonomy" id="86028"/>
    <lineage>
        <taxon>Eukaryota</taxon>
        <taxon>Fungi</taxon>
        <taxon>Dikarya</taxon>
        <taxon>Ascomycota</taxon>
        <taxon>Pezizomycotina</taxon>
        <taxon>Leotiomycetes</taxon>
        <taxon>Helotiales</taxon>
        <taxon>Ploettnerulaceae</taxon>
        <taxon>Oculimacula</taxon>
    </lineage>
</organism>
<feature type="region of interest" description="Disordered" evidence="1">
    <location>
        <begin position="1"/>
        <end position="40"/>
    </location>
</feature>
<evidence type="ECO:0000256" key="1">
    <source>
        <dbReference type="SAM" id="MobiDB-lite"/>
    </source>
</evidence>
<accession>A0ABR4CUK3</accession>
<protein>
    <submittedName>
        <fullName evidence="2">Uncharacterized protein</fullName>
    </submittedName>
</protein>
<proteinExistence type="predicted"/>
<reference evidence="2 3" key="1">
    <citation type="journal article" date="2024" name="Commun. Biol.">
        <title>Comparative genomic analysis of thermophilic fungi reveals convergent evolutionary adaptations and gene losses.</title>
        <authorList>
            <person name="Steindorff A.S."/>
            <person name="Aguilar-Pontes M.V."/>
            <person name="Robinson A.J."/>
            <person name="Andreopoulos B."/>
            <person name="LaButti K."/>
            <person name="Kuo A."/>
            <person name="Mondo S."/>
            <person name="Riley R."/>
            <person name="Otillar R."/>
            <person name="Haridas S."/>
            <person name="Lipzen A."/>
            <person name="Grimwood J."/>
            <person name="Schmutz J."/>
            <person name="Clum A."/>
            <person name="Reid I.D."/>
            <person name="Moisan M.C."/>
            <person name="Butler G."/>
            <person name="Nguyen T.T.M."/>
            <person name="Dewar K."/>
            <person name="Conant G."/>
            <person name="Drula E."/>
            <person name="Henrissat B."/>
            <person name="Hansel C."/>
            <person name="Singer S."/>
            <person name="Hutchinson M.I."/>
            <person name="de Vries R.P."/>
            <person name="Natvig D.O."/>
            <person name="Powell A.J."/>
            <person name="Tsang A."/>
            <person name="Grigoriev I.V."/>
        </authorList>
    </citation>
    <scope>NUCLEOTIDE SEQUENCE [LARGE SCALE GENOMIC DNA]</scope>
    <source>
        <strain evidence="2 3">CBS 494.80</strain>
    </source>
</reference>
<evidence type="ECO:0000313" key="3">
    <source>
        <dbReference type="Proteomes" id="UP001595075"/>
    </source>
</evidence>
<comment type="caution">
    <text evidence="2">The sequence shown here is derived from an EMBL/GenBank/DDBJ whole genome shotgun (WGS) entry which is preliminary data.</text>
</comment>
<dbReference type="Proteomes" id="UP001595075">
    <property type="component" value="Unassembled WGS sequence"/>
</dbReference>
<gene>
    <name evidence="2" type="ORF">VTL71DRAFT_10586</name>
</gene>
<dbReference type="EMBL" id="JAZHXI010000003">
    <property type="protein sequence ID" value="KAL2073262.1"/>
    <property type="molecule type" value="Genomic_DNA"/>
</dbReference>